<gene>
    <name evidence="2" type="ORF">UFOPK3139_01664</name>
</gene>
<reference evidence="2" key="1">
    <citation type="submission" date="2020-05" db="EMBL/GenBank/DDBJ databases">
        <authorList>
            <person name="Chiriac C."/>
            <person name="Salcher M."/>
            <person name="Ghai R."/>
            <person name="Kavagutti S V."/>
        </authorList>
    </citation>
    <scope>NUCLEOTIDE SEQUENCE</scope>
</reference>
<evidence type="ECO:0000256" key="1">
    <source>
        <dbReference type="SAM" id="MobiDB-lite"/>
    </source>
</evidence>
<accession>A0A6J7AHR3</accession>
<dbReference type="AlphaFoldDB" id="A0A6J7AHR3"/>
<sequence>MEPYTSMRGYSGSSLRHTGMGAPQKRLREIDQSRAFASHLPNAPSRT</sequence>
<organism evidence="2">
    <name type="scientific">freshwater metagenome</name>
    <dbReference type="NCBI Taxonomy" id="449393"/>
    <lineage>
        <taxon>unclassified sequences</taxon>
        <taxon>metagenomes</taxon>
        <taxon>ecological metagenomes</taxon>
    </lineage>
</organism>
<feature type="region of interest" description="Disordered" evidence="1">
    <location>
        <begin position="1"/>
        <end position="47"/>
    </location>
</feature>
<dbReference type="EMBL" id="CAFABA010000066">
    <property type="protein sequence ID" value="CAB4832511.1"/>
    <property type="molecule type" value="Genomic_DNA"/>
</dbReference>
<proteinExistence type="predicted"/>
<evidence type="ECO:0000313" key="2">
    <source>
        <dbReference type="EMBL" id="CAB4832511.1"/>
    </source>
</evidence>
<name>A0A6J7AHR3_9ZZZZ</name>
<protein>
    <submittedName>
        <fullName evidence="2">Unannotated protein</fullName>
    </submittedName>
</protein>